<evidence type="ECO:0000256" key="7">
    <source>
        <dbReference type="SAM" id="MobiDB-lite"/>
    </source>
</evidence>
<feature type="region of interest" description="Disordered" evidence="7">
    <location>
        <begin position="756"/>
        <end position="803"/>
    </location>
</feature>
<keyword evidence="4" id="KW-0804">Transcription</keyword>
<feature type="region of interest" description="Disordered" evidence="7">
    <location>
        <begin position="287"/>
        <end position="317"/>
    </location>
</feature>
<feature type="region of interest" description="Disordered" evidence="7">
    <location>
        <begin position="1"/>
        <end position="38"/>
    </location>
</feature>
<comment type="subcellular location">
    <subcellularLocation>
        <location evidence="1 6">Nucleus</location>
    </subcellularLocation>
</comment>
<organism evidence="9">
    <name type="scientific">Tetraodon nigroviridis</name>
    <name type="common">Spotted green pufferfish</name>
    <name type="synonym">Chelonodon nigroviridis</name>
    <dbReference type="NCBI Taxonomy" id="99883"/>
    <lineage>
        <taxon>Eukaryota</taxon>
        <taxon>Metazoa</taxon>
        <taxon>Chordata</taxon>
        <taxon>Craniata</taxon>
        <taxon>Vertebrata</taxon>
        <taxon>Euteleostomi</taxon>
        <taxon>Actinopterygii</taxon>
        <taxon>Neopterygii</taxon>
        <taxon>Teleostei</taxon>
        <taxon>Neoteleostei</taxon>
        <taxon>Acanthomorphata</taxon>
        <taxon>Eupercaria</taxon>
        <taxon>Tetraodontiformes</taxon>
        <taxon>Tetradontoidea</taxon>
        <taxon>Tetraodontidae</taxon>
        <taxon>Tetraodon</taxon>
    </lineage>
</organism>
<dbReference type="InterPro" id="IPR001699">
    <property type="entry name" value="TF_T-box"/>
</dbReference>
<feature type="region of interest" description="Disordered" evidence="7">
    <location>
        <begin position="449"/>
        <end position="475"/>
    </location>
</feature>
<dbReference type="EMBL" id="CAAE01014997">
    <property type="protein sequence ID" value="CAG08220.1"/>
    <property type="molecule type" value="Genomic_DNA"/>
</dbReference>
<dbReference type="Gene3D" id="2.60.40.820">
    <property type="entry name" value="Transcription factor, T-box"/>
    <property type="match status" value="1"/>
</dbReference>
<dbReference type="PANTHER" id="PTHR11267">
    <property type="entry name" value="T-BOX PROTEIN-RELATED"/>
    <property type="match status" value="1"/>
</dbReference>
<evidence type="ECO:0000313" key="9">
    <source>
        <dbReference type="EMBL" id="CAG08220.1"/>
    </source>
</evidence>
<keyword evidence="2" id="KW-0805">Transcription regulation</keyword>
<dbReference type="PROSITE" id="PS01264">
    <property type="entry name" value="TBOX_2"/>
    <property type="match status" value="1"/>
</dbReference>
<dbReference type="OrthoDB" id="7442607at2759"/>
<gene>
    <name evidence="9" type="ORF">GSTENG00029145001</name>
</gene>
<feature type="compositionally biased region" description="Polar residues" evidence="7">
    <location>
        <begin position="781"/>
        <end position="793"/>
    </location>
</feature>
<dbReference type="GO" id="GO:0000785">
    <property type="term" value="C:chromatin"/>
    <property type="evidence" value="ECO:0007669"/>
    <property type="project" value="TreeGrafter"/>
</dbReference>
<dbReference type="InterPro" id="IPR008967">
    <property type="entry name" value="p53-like_TF_DNA-bd_sf"/>
</dbReference>
<sequence>SEASPGSDGEGLAERTSCSFGSPDDLTPGPCEPSPPASMEEIQVELQCADLWKRFHDIGTEMIITKAGRRMFPAMRVKLAGLDPHQQYYIAMDIVPVDNKRYRYVYHSSKWMVAGNADSPVPPRAYIHPDSLASGDTWMRQVVSFDKLKLTNNELDDQGHIILHSMHKYQPRVHVIRKDFSSELSPNKPLPTGEGVKTFSFPETVFTTVTAYQNQQITRLKIDRNPFAKGFRDSGRNRTGLEAIMETYAFWRPPVRTLTFEDFTNMQKQQERRGSLIKGTCCKSGAQPAESWIRGSTGTSPTTSSTGTPSPSSAAHLLSPSCSPPAFHLAPNTFNVACRESQLCNLGLSEYPACARGNMAALQGYGGLADASYGRLQAAGGAVASAQPSDSFLPQRTSSLIAAGMQGGAHHASLTSGNGGGGGAGGKMDAYSSQLGSFPASQLQYMMQAGGGSGSASSSSSGSSPSSAHMFGGGHHVQQGSYNAFSLHNPYNLYGYNFPTSPRLAASPEKPQGGLLCSSSTAGAFAERQYLSNGNMDAMHMLSNPAGSQQGGGSCDGRQYGSSSQMSMHMNHGTSPATCPIIPPSKMILPFKHVSDVLRDSELVFRNLRWLGIWPEASQTRSATHGSTSDPRMFEFIMAVACFRWDSCRRWSENARTVPGFLCCLGGLAAFRAMTNDPASWSFSSEQRTDNLQRRLQRACPEAVRAVRRKLIRFFIILNVWLAAPTLKSGETLACTASSSHLVDFVHPTVSKFAGSQMQQRAAGGNATPPREYRSDGLGRTSKTSPGTVQGTSAGLPFKHGRPRLCTGDGGESAWRPQPDPLKLVWACPKAKRCNTVPRCSFTGGDVRSSISQPGAGDDMDNLVCEFCPALDMVLRLHAPLQHRLSRLDSASAESPHSSWNESCVASTSDLSEPQL</sequence>
<dbReference type="KEGG" id="tng:GSTEN00029145G001"/>
<dbReference type="PRINTS" id="PR00937">
    <property type="entry name" value="TBOX"/>
</dbReference>
<dbReference type="GO" id="GO:0045893">
    <property type="term" value="P:positive regulation of DNA-templated transcription"/>
    <property type="evidence" value="ECO:0007669"/>
    <property type="project" value="InterPro"/>
</dbReference>
<evidence type="ECO:0000256" key="2">
    <source>
        <dbReference type="ARBA" id="ARBA00023015"/>
    </source>
</evidence>
<dbReference type="GO" id="GO:0000981">
    <property type="term" value="F:DNA-binding transcription factor activity, RNA polymerase II-specific"/>
    <property type="evidence" value="ECO:0007669"/>
    <property type="project" value="TreeGrafter"/>
</dbReference>
<dbReference type="FunFam" id="2.60.40.820:FF:000001">
    <property type="entry name" value="T-box transcription factor TBX18"/>
    <property type="match status" value="1"/>
</dbReference>
<feature type="domain" description="T-box" evidence="8">
    <location>
        <begin position="46"/>
        <end position="233"/>
    </location>
</feature>
<feature type="compositionally biased region" description="Low complexity" evidence="7">
    <location>
        <begin position="455"/>
        <end position="468"/>
    </location>
</feature>
<name>Q4RTR2_TETNG</name>
<reference evidence="9" key="2">
    <citation type="submission" date="2004-02" db="EMBL/GenBank/DDBJ databases">
        <authorList>
            <consortium name="Genoscope"/>
            <consortium name="Whitehead Institute Centre for Genome Research"/>
        </authorList>
    </citation>
    <scope>NUCLEOTIDE SEQUENCE</scope>
</reference>
<evidence type="ECO:0000256" key="5">
    <source>
        <dbReference type="ARBA" id="ARBA00023242"/>
    </source>
</evidence>
<evidence type="ECO:0000256" key="1">
    <source>
        <dbReference type="ARBA" id="ARBA00004123"/>
    </source>
</evidence>
<feature type="region of interest" description="Disordered" evidence="7">
    <location>
        <begin position="893"/>
        <end position="916"/>
    </location>
</feature>
<dbReference type="GO" id="GO:0001708">
    <property type="term" value="P:cell fate specification"/>
    <property type="evidence" value="ECO:0007669"/>
    <property type="project" value="TreeGrafter"/>
</dbReference>
<feature type="compositionally biased region" description="Low complexity" evidence="7">
    <location>
        <begin position="295"/>
        <end position="317"/>
    </location>
</feature>
<accession>Q4RTR2</accession>
<evidence type="ECO:0000256" key="4">
    <source>
        <dbReference type="ARBA" id="ARBA00023163"/>
    </source>
</evidence>
<dbReference type="Pfam" id="PF00907">
    <property type="entry name" value="T-box"/>
    <property type="match status" value="1"/>
</dbReference>
<dbReference type="GO" id="GO:0000978">
    <property type="term" value="F:RNA polymerase II cis-regulatory region sequence-specific DNA binding"/>
    <property type="evidence" value="ECO:0007669"/>
    <property type="project" value="InterPro"/>
</dbReference>
<dbReference type="InterPro" id="IPR046360">
    <property type="entry name" value="T-box_DNA-bd"/>
</dbReference>
<protein>
    <submittedName>
        <fullName evidence="9">(spotted green pufferfish) hypothetical protein</fullName>
    </submittedName>
</protein>
<dbReference type="AlphaFoldDB" id="Q4RTR2"/>
<dbReference type="SMART" id="SM00425">
    <property type="entry name" value="TBOX"/>
    <property type="match status" value="1"/>
</dbReference>
<proteinExistence type="predicted"/>
<evidence type="ECO:0000256" key="6">
    <source>
        <dbReference type="PROSITE-ProRule" id="PRU00201"/>
    </source>
</evidence>
<dbReference type="PROSITE" id="PS01283">
    <property type="entry name" value="TBOX_1"/>
    <property type="match status" value="1"/>
</dbReference>
<evidence type="ECO:0000256" key="3">
    <source>
        <dbReference type="ARBA" id="ARBA00023125"/>
    </source>
</evidence>
<dbReference type="SUPFAM" id="SSF49417">
    <property type="entry name" value="p53-like transcription factors"/>
    <property type="match status" value="1"/>
</dbReference>
<keyword evidence="3 6" id="KW-0238">DNA-binding</keyword>
<reference evidence="9" key="1">
    <citation type="journal article" date="2004" name="Nature">
        <title>Genome duplication in the teleost fish Tetraodon nigroviridis reveals the early vertebrate proto-karyotype.</title>
        <authorList>
            <person name="Jaillon O."/>
            <person name="Aury J.-M."/>
            <person name="Brunet F."/>
            <person name="Petit J.-L."/>
            <person name="Stange-Thomann N."/>
            <person name="Mauceli E."/>
            <person name="Bouneau L."/>
            <person name="Fischer C."/>
            <person name="Ozouf-Costaz C."/>
            <person name="Bernot A."/>
            <person name="Nicaud S."/>
            <person name="Jaffe D."/>
            <person name="Fisher S."/>
            <person name="Lutfalla G."/>
            <person name="Dossat C."/>
            <person name="Segurens B."/>
            <person name="Dasilva C."/>
            <person name="Salanoubat M."/>
            <person name="Levy M."/>
            <person name="Boudet N."/>
            <person name="Castellano S."/>
            <person name="Anthouard V."/>
            <person name="Jubin C."/>
            <person name="Castelli V."/>
            <person name="Katinka M."/>
            <person name="Vacherie B."/>
            <person name="Biemont C."/>
            <person name="Skalli Z."/>
            <person name="Cattolico L."/>
            <person name="Poulain J."/>
            <person name="De Berardinis V."/>
            <person name="Cruaud C."/>
            <person name="Duprat S."/>
            <person name="Brottier P."/>
            <person name="Coutanceau J.-P."/>
            <person name="Gouzy J."/>
            <person name="Parra G."/>
            <person name="Lardier G."/>
            <person name="Chapple C."/>
            <person name="McKernan K.J."/>
            <person name="McEwan P."/>
            <person name="Bosak S."/>
            <person name="Kellis M."/>
            <person name="Volff J.-N."/>
            <person name="Guigo R."/>
            <person name="Zody M.C."/>
            <person name="Mesirov J."/>
            <person name="Lindblad-Toh K."/>
            <person name="Birren B."/>
            <person name="Nusbaum C."/>
            <person name="Kahn D."/>
            <person name="Robinson-Rechavi M."/>
            <person name="Laudet V."/>
            <person name="Schachter V."/>
            <person name="Quetier F."/>
            <person name="Saurin W."/>
            <person name="Scarpelli C."/>
            <person name="Wincker P."/>
            <person name="Lander E.S."/>
            <person name="Weissenbach J."/>
            <person name="Roest Crollius H."/>
        </authorList>
    </citation>
    <scope>NUCLEOTIDE SEQUENCE [LARGE SCALE GENOMIC DNA]</scope>
</reference>
<comment type="caution">
    <text evidence="6">Lacks conserved residue(s) required for the propagation of feature annotation.</text>
</comment>
<dbReference type="GO" id="GO:0005634">
    <property type="term" value="C:nucleus"/>
    <property type="evidence" value="ECO:0007669"/>
    <property type="project" value="UniProtKB-SubCell"/>
</dbReference>
<dbReference type="InterPro" id="IPR036960">
    <property type="entry name" value="T-box_sf"/>
</dbReference>
<evidence type="ECO:0000259" key="8">
    <source>
        <dbReference type="PROSITE" id="PS50252"/>
    </source>
</evidence>
<keyword evidence="5 6" id="KW-0539">Nucleus</keyword>
<feature type="non-terminal residue" evidence="9">
    <location>
        <position position="916"/>
    </location>
</feature>
<dbReference type="PANTHER" id="PTHR11267:SF98">
    <property type="entry name" value="T-BOX TRANSCRIPTION FACTOR TBX15"/>
    <property type="match status" value="1"/>
</dbReference>
<dbReference type="PROSITE" id="PS50252">
    <property type="entry name" value="TBOX_3"/>
    <property type="match status" value="1"/>
</dbReference>
<comment type="caution">
    <text evidence="9">The sequence shown here is derived from an EMBL/GenBank/DDBJ whole genome shotgun (WGS) entry which is preliminary data.</text>
</comment>
<dbReference type="InterPro" id="IPR018186">
    <property type="entry name" value="TF_T-box_CS"/>
</dbReference>
<dbReference type="CDD" id="cd20191">
    <property type="entry name" value="T-box_TBX15_18_22-like"/>
    <property type="match status" value="1"/>
</dbReference>